<keyword evidence="12 17" id="KW-0067">ATP-binding</keyword>
<reference evidence="22 23" key="1">
    <citation type="journal article" date="2014" name="Science">
        <title>Plant genetics. Early allopolyploid evolution in the post-Neolithic Brassica napus oilseed genome.</title>
        <authorList>
            <person name="Chalhoub B."/>
            <person name="Denoeud F."/>
            <person name="Liu S."/>
            <person name="Parkin I.A."/>
            <person name="Tang H."/>
            <person name="Wang X."/>
            <person name="Chiquet J."/>
            <person name="Belcram H."/>
            <person name="Tong C."/>
            <person name="Samans B."/>
            <person name="Correa M."/>
            <person name="Da Silva C."/>
            <person name="Just J."/>
            <person name="Falentin C."/>
            <person name="Koh C.S."/>
            <person name="Le Clainche I."/>
            <person name="Bernard M."/>
            <person name="Bento P."/>
            <person name="Noel B."/>
            <person name="Labadie K."/>
            <person name="Alberti A."/>
            <person name="Charles M."/>
            <person name="Arnaud D."/>
            <person name="Guo H."/>
            <person name="Daviaud C."/>
            <person name="Alamery S."/>
            <person name="Jabbari K."/>
            <person name="Zhao M."/>
            <person name="Edger P.P."/>
            <person name="Chelaifa H."/>
            <person name="Tack D."/>
            <person name="Lassalle G."/>
            <person name="Mestiri I."/>
            <person name="Schnel N."/>
            <person name="Le Paslier M.C."/>
            <person name="Fan G."/>
            <person name="Renault V."/>
            <person name="Bayer P.E."/>
            <person name="Golicz A.A."/>
            <person name="Manoli S."/>
            <person name="Lee T.H."/>
            <person name="Thi V.H."/>
            <person name="Chalabi S."/>
            <person name="Hu Q."/>
            <person name="Fan C."/>
            <person name="Tollenaere R."/>
            <person name="Lu Y."/>
            <person name="Battail C."/>
            <person name="Shen J."/>
            <person name="Sidebottom C.H."/>
            <person name="Wang X."/>
            <person name="Canaguier A."/>
            <person name="Chauveau A."/>
            <person name="Berard A."/>
            <person name="Deniot G."/>
            <person name="Guan M."/>
            <person name="Liu Z."/>
            <person name="Sun F."/>
            <person name="Lim Y.P."/>
            <person name="Lyons E."/>
            <person name="Town C.D."/>
            <person name="Bancroft I."/>
            <person name="Wang X."/>
            <person name="Meng J."/>
            <person name="Ma J."/>
            <person name="Pires J.C."/>
            <person name="King G.J."/>
            <person name="Brunel D."/>
            <person name="Delourme R."/>
            <person name="Renard M."/>
            <person name="Aury J.M."/>
            <person name="Adams K.L."/>
            <person name="Batley J."/>
            <person name="Snowdon R.J."/>
            <person name="Tost J."/>
            <person name="Edwards D."/>
            <person name="Zhou Y."/>
            <person name="Hua W."/>
            <person name="Sharpe A.G."/>
            <person name="Paterson A.H."/>
            <person name="Guan C."/>
            <person name="Wincker P."/>
        </authorList>
    </citation>
    <scope>NUCLEOTIDE SEQUENCE [LARGE SCALE GENOMIC DNA]</scope>
    <source>
        <strain evidence="23">cv. Darmor-bzh</strain>
    </source>
</reference>
<dbReference type="SMART" id="SM00332">
    <property type="entry name" value="PP2Cc"/>
    <property type="match status" value="1"/>
</dbReference>
<dbReference type="PaxDb" id="3708-A0A078GB30"/>
<dbReference type="InterPro" id="IPR032675">
    <property type="entry name" value="LRR_dom_sf"/>
</dbReference>
<dbReference type="Pfam" id="PF07714">
    <property type="entry name" value="PK_Tyr_Ser-Thr"/>
    <property type="match status" value="1"/>
</dbReference>
<dbReference type="PROSITE" id="PS00108">
    <property type="entry name" value="PROTEIN_KINASE_ST"/>
    <property type="match status" value="1"/>
</dbReference>
<keyword evidence="4" id="KW-0723">Serine/threonine-protein kinase</keyword>
<comment type="subcellular location">
    <subcellularLocation>
        <location evidence="1">Membrane</location>
        <topology evidence="1">Single-pass type I membrane protein</topology>
    </subcellularLocation>
</comment>
<dbReference type="GO" id="GO:0005524">
    <property type="term" value="F:ATP binding"/>
    <property type="evidence" value="ECO:0007669"/>
    <property type="project" value="UniProtKB-UniRule"/>
</dbReference>
<dbReference type="PANTHER" id="PTHR45974">
    <property type="entry name" value="RECEPTOR-LIKE PROTEIN 55"/>
    <property type="match status" value="1"/>
</dbReference>
<dbReference type="Pfam" id="PF00560">
    <property type="entry name" value="LRR_1"/>
    <property type="match status" value="2"/>
</dbReference>
<dbReference type="PANTHER" id="PTHR45974:SF242">
    <property type="entry name" value="LEUCINE-RICH REPEAT PROTEIN KINASE FAMILY PROTEIN"/>
    <property type="match status" value="1"/>
</dbReference>
<protein>
    <recommendedName>
        <fullName evidence="3">non-specific serine/threonine protein kinase</fullName>
        <ecNumber evidence="3">2.7.11.1</ecNumber>
    </recommendedName>
</protein>
<feature type="binding site" evidence="17">
    <location>
        <position position="1410"/>
    </location>
    <ligand>
        <name>ATP</name>
        <dbReference type="ChEBI" id="CHEBI:30616"/>
    </ligand>
</feature>
<dbReference type="InterPro" id="IPR017441">
    <property type="entry name" value="Protein_kinase_ATP_BS"/>
</dbReference>
<keyword evidence="23" id="KW-1185">Reference proteome</keyword>
<dbReference type="FunFam" id="3.80.10.10:FF:000363">
    <property type="entry name" value="Leucine-rich repeat family protein"/>
    <property type="match status" value="1"/>
</dbReference>
<evidence type="ECO:0000256" key="18">
    <source>
        <dbReference type="SAM" id="MobiDB-lite"/>
    </source>
</evidence>
<evidence type="ECO:0000256" key="7">
    <source>
        <dbReference type="ARBA" id="ARBA00022692"/>
    </source>
</evidence>
<dbReference type="Gene3D" id="1.10.510.10">
    <property type="entry name" value="Transferase(Phosphotransferase) domain 1"/>
    <property type="match status" value="1"/>
</dbReference>
<dbReference type="InterPro" id="IPR001611">
    <property type="entry name" value="Leu-rich_rpt"/>
</dbReference>
<dbReference type="FunFam" id="3.80.10.10:FF:001163">
    <property type="entry name" value="Leucine-rich repeat (LRR) family protein"/>
    <property type="match status" value="1"/>
</dbReference>
<feature type="domain" description="Protein kinase" evidence="20">
    <location>
        <begin position="1382"/>
        <end position="1656"/>
    </location>
</feature>
<evidence type="ECO:0000256" key="12">
    <source>
        <dbReference type="ARBA" id="ARBA00022840"/>
    </source>
</evidence>
<dbReference type="PROSITE" id="PS50011">
    <property type="entry name" value="PROTEIN_KINASE_DOM"/>
    <property type="match status" value="1"/>
</dbReference>
<evidence type="ECO:0000256" key="9">
    <source>
        <dbReference type="ARBA" id="ARBA00022737"/>
    </source>
</evidence>
<accession>A0A078GB30</accession>
<gene>
    <name evidence="22" type="primary">BnaC02g25910D</name>
    <name evidence="22" type="ORF">GSBRNA2T00018752001</name>
</gene>
<proteinExistence type="inferred from homology"/>
<evidence type="ECO:0000256" key="1">
    <source>
        <dbReference type="ARBA" id="ARBA00004479"/>
    </source>
</evidence>
<evidence type="ECO:0000256" key="4">
    <source>
        <dbReference type="ARBA" id="ARBA00022527"/>
    </source>
</evidence>
<dbReference type="PROSITE" id="PS51746">
    <property type="entry name" value="PPM_2"/>
    <property type="match status" value="1"/>
</dbReference>
<evidence type="ECO:0000256" key="17">
    <source>
        <dbReference type="PROSITE-ProRule" id="PRU10141"/>
    </source>
</evidence>
<dbReference type="InterPro" id="IPR036457">
    <property type="entry name" value="PPM-type-like_dom_sf"/>
</dbReference>
<dbReference type="SUPFAM" id="SSF81606">
    <property type="entry name" value="PP2C-like"/>
    <property type="match status" value="1"/>
</dbReference>
<dbReference type="GO" id="GO:0016020">
    <property type="term" value="C:membrane"/>
    <property type="evidence" value="ECO:0007669"/>
    <property type="project" value="UniProtKB-SubCell"/>
</dbReference>
<evidence type="ECO:0000256" key="10">
    <source>
        <dbReference type="ARBA" id="ARBA00022741"/>
    </source>
</evidence>
<dbReference type="Proteomes" id="UP000028999">
    <property type="component" value="Unassembled WGS sequence"/>
</dbReference>
<feature type="region of interest" description="Disordered" evidence="18">
    <location>
        <begin position="1662"/>
        <end position="1683"/>
    </location>
</feature>
<evidence type="ECO:0000313" key="23">
    <source>
        <dbReference type="Proteomes" id="UP000028999"/>
    </source>
</evidence>
<evidence type="ECO:0000256" key="8">
    <source>
        <dbReference type="ARBA" id="ARBA00022729"/>
    </source>
</evidence>
<keyword evidence="11" id="KW-0418">Kinase</keyword>
<keyword evidence="10 17" id="KW-0547">Nucleotide-binding</keyword>
<dbReference type="FunFam" id="3.80.10.10:FF:000830">
    <property type="entry name" value="Predicted protein"/>
    <property type="match status" value="1"/>
</dbReference>
<dbReference type="SUPFAM" id="SSF56112">
    <property type="entry name" value="Protein kinase-like (PK-like)"/>
    <property type="match status" value="1"/>
</dbReference>
<evidence type="ECO:0000256" key="3">
    <source>
        <dbReference type="ARBA" id="ARBA00012513"/>
    </source>
</evidence>
<dbReference type="SMART" id="SM00220">
    <property type="entry name" value="S_TKc"/>
    <property type="match status" value="1"/>
</dbReference>
<name>A0A078GB30_BRANA</name>
<dbReference type="InterPro" id="IPR008271">
    <property type="entry name" value="Ser/Thr_kinase_AS"/>
</dbReference>
<dbReference type="CDD" id="cd14066">
    <property type="entry name" value="STKc_IRAK"/>
    <property type="match status" value="1"/>
</dbReference>
<evidence type="ECO:0000256" key="5">
    <source>
        <dbReference type="ARBA" id="ARBA00022614"/>
    </source>
</evidence>
<keyword evidence="6" id="KW-0808">Transferase</keyword>
<dbReference type="PROSITE" id="PS00107">
    <property type="entry name" value="PROTEIN_KINASE_ATP"/>
    <property type="match status" value="1"/>
</dbReference>
<evidence type="ECO:0000259" key="20">
    <source>
        <dbReference type="PROSITE" id="PS50011"/>
    </source>
</evidence>
<dbReference type="InterPro" id="IPR001932">
    <property type="entry name" value="PPM-type_phosphatase-like_dom"/>
</dbReference>
<dbReference type="Pfam" id="PF00481">
    <property type="entry name" value="PP2C"/>
    <property type="match status" value="1"/>
</dbReference>
<keyword evidence="16" id="KW-0325">Glycoprotein</keyword>
<dbReference type="EMBL" id="LK032129">
    <property type="protein sequence ID" value="CDY22287.1"/>
    <property type="molecule type" value="Genomic_DNA"/>
</dbReference>
<keyword evidence="13 19" id="KW-1133">Transmembrane helix</keyword>
<comment type="similarity">
    <text evidence="2">Belongs to the protein kinase superfamily. Ser/Thr protein kinase family.</text>
</comment>
<dbReference type="InterPro" id="IPR013210">
    <property type="entry name" value="LRR_N_plant-typ"/>
</dbReference>
<keyword evidence="7 19" id="KW-0812">Transmembrane</keyword>
<evidence type="ECO:0000256" key="11">
    <source>
        <dbReference type="ARBA" id="ARBA00022777"/>
    </source>
</evidence>
<evidence type="ECO:0000256" key="16">
    <source>
        <dbReference type="ARBA" id="ARBA00023180"/>
    </source>
</evidence>
<dbReference type="Gene3D" id="3.30.200.20">
    <property type="entry name" value="Phosphorylase Kinase, domain 1"/>
    <property type="match status" value="1"/>
</dbReference>
<feature type="compositionally biased region" description="Low complexity" evidence="18">
    <location>
        <begin position="1662"/>
        <end position="1675"/>
    </location>
</feature>
<evidence type="ECO:0000256" key="15">
    <source>
        <dbReference type="ARBA" id="ARBA00023170"/>
    </source>
</evidence>
<dbReference type="Gramene" id="CDY22287">
    <property type="protein sequence ID" value="CDY22287"/>
    <property type="gene ID" value="GSBRNA2T00018752001"/>
</dbReference>
<dbReference type="SUPFAM" id="SSF52058">
    <property type="entry name" value="L domain-like"/>
    <property type="match status" value="2"/>
</dbReference>
<dbReference type="InterPro" id="IPR001245">
    <property type="entry name" value="Ser-Thr/Tyr_kinase_cat_dom"/>
</dbReference>
<dbReference type="Gene3D" id="3.80.10.10">
    <property type="entry name" value="Ribonuclease Inhibitor"/>
    <property type="match status" value="6"/>
</dbReference>
<dbReference type="EC" id="2.7.11.1" evidence="3"/>
<dbReference type="FunFam" id="3.30.200.20:FF:000328">
    <property type="entry name" value="Leucine-rich repeat protein kinase family protein"/>
    <property type="match status" value="1"/>
</dbReference>
<keyword evidence="5" id="KW-0433">Leucine-rich repeat</keyword>
<evidence type="ECO:0000256" key="14">
    <source>
        <dbReference type="ARBA" id="ARBA00023136"/>
    </source>
</evidence>
<keyword evidence="8" id="KW-0732">Signal</keyword>
<dbReference type="GO" id="GO:0004674">
    <property type="term" value="F:protein serine/threonine kinase activity"/>
    <property type="evidence" value="ECO:0007669"/>
    <property type="project" value="UniProtKB-KW"/>
</dbReference>
<dbReference type="CDD" id="cd00143">
    <property type="entry name" value="PP2Cc"/>
    <property type="match status" value="1"/>
</dbReference>
<keyword evidence="15" id="KW-0675">Receptor</keyword>
<evidence type="ECO:0000259" key="21">
    <source>
        <dbReference type="PROSITE" id="PS51746"/>
    </source>
</evidence>
<dbReference type="FunFam" id="1.10.510.10:FF:000453">
    <property type="entry name" value="LRR receptor-like serine/threonine-protein kinase HSL2"/>
    <property type="match status" value="1"/>
</dbReference>
<dbReference type="Pfam" id="PF08263">
    <property type="entry name" value="LRRNT_2"/>
    <property type="match status" value="1"/>
</dbReference>
<dbReference type="InterPro" id="IPR000719">
    <property type="entry name" value="Prot_kinase_dom"/>
</dbReference>
<feature type="domain" description="PPM-type phosphatase" evidence="21">
    <location>
        <begin position="1"/>
        <end position="272"/>
    </location>
</feature>
<dbReference type="FunFam" id="3.80.10.10:FF:000542">
    <property type="entry name" value="Leucine-rich repeat protein kinase family protein"/>
    <property type="match status" value="1"/>
</dbReference>
<dbReference type="STRING" id="3708.A0A078GB30"/>
<evidence type="ECO:0000313" key="22">
    <source>
        <dbReference type="EMBL" id="CDY22287.1"/>
    </source>
</evidence>
<feature type="transmembrane region" description="Helical" evidence="19">
    <location>
        <begin position="1300"/>
        <end position="1324"/>
    </location>
</feature>
<evidence type="ECO:0000256" key="19">
    <source>
        <dbReference type="SAM" id="Phobius"/>
    </source>
</evidence>
<evidence type="ECO:0000256" key="2">
    <source>
        <dbReference type="ARBA" id="ARBA00008684"/>
    </source>
</evidence>
<dbReference type="InterPro" id="IPR011009">
    <property type="entry name" value="Kinase-like_dom_sf"/>
</dbReference>
<evidence type="ECO:0000256" key="13">
    <source>
        <dbReference type="ARBA" id="ARBA00022989"/>
    </source>
</evidence>
<evidence type="ECO:0000256" key="6">
    <source>
        <dbReference type="ARBA" id="ARBA00022679"/>
    </source>
</evidence>
<sequence length="1719" mass="188653">MQNFCSRDDTVFCGVFDGHGPFGHMVAKKVRDTLPSTLSTQLKLASESEQSGLLNPNGEQLPEMYLPLKHALLKSCQQIDKELKMHPTIDCFCSGTTSVTLIKQGEDLVVGNIGDSRAVLATRDKDNALVAVQLTIDLKPDLPSESARIQKCKGRVFALQDEPEVARVWLPNSNSPGLAMARAFGDFCLKDYGLISVPDINYRRLTEEDQFIILASDGVWDVLSNKEAVDIVASAPSRSTAARALVDTAVRSWRIKYPTSKNDDCTVVCLFLQDSSNVVKDSLREDSVESVSISNKEEEIVPVKEESISKSCGIESKMMTMTLAECISVAQDDEEWSALEGLTRVNSLLSIPRFFSGTMVAATTTMTATSRLFLFCLTYSFTVFSMVSSVTDPRDAAALRSLMDQWDNTPPSWGGSDDPCGTPWEGVSCNSSRITALGLSTMGLKGRLSGDIGELSELRSLDLSFNPGLTGSLTSRLRDLQKLNILILAGCGFTGSIPNEIGYLKDLSFLALNSNNFTGKIPASLGNLSKVYWLDLADNQLTGPIPISSGSSPGLDLLLKAKHFHFNKNQLSGTIPPKLFSSEMILIHVLFDGNQFTGSIPSTLGLVQTLEVLRLDRNTLTGKVPENLSNLTNIIELNLAHNKLVGSLPDLSDMKSLNYVDLSNNSFDPSESPLWFSTLPSLTTLVMEYGALHGPLPNKLFGYPQLQQVKLRKNAFNGTLSLGDTVGPELQLVDLQDNDISSVTLSSGYTNTLILVGNPVCTTALSNTNYCQIQQKQAKRIYSTSLANCGGKSCPLDQKVSPQSCECAYPYEGTLYFRGPMFRDLTNANTYHSLEMSLWVKLGLTPGSVSLQNPFFNNDDYLQIQLELFPSTGKYFNRSEVQRIGFDLSNQTYKPPPLFGPYYFIASPYTFPALWFTGKIPASLGNLSKVYWLDLADNQLTGPIPISSGSSPGLDLLLKAKHFHFNKNQLSGTIPPKLFSSEMILIHVLFDGNQFTGSIPSTLGLVQTLEVLRLDRNTLTGKVPENLSNLTNIIELNLAHNKLVGSLPDLSDMKSLNYVDLSNNSFDPSESPLWFSTLPSLTTLVMEYGSLHGPLPNKLFGYPQLQQVKLRKNAFNGTLSLGDTVGPELQLVDLQDNDISSVTLSSGYTNTLILVGNPVCTTALSNTNYCQIQQKQAKHQKVSPQSCECAYPYEGTLYFRGPMFRDLTNANTYHSLEMSLWVKLGLTPGSVSLQNPFFNNDDYLQIQLELFPSTGKYFNRSEVQRIGFDLSNQTYKPPPLFGPYYFIASPYTFPGNISRMVTGIITGCSALVLCLVALGIYAFWQKRRAEQAIGLSRPFAKTNSGCLSVSWASSGKDSGGAPQLKGARWFSYEELKKITNNFSMSSELGSGGYGKVYKGMLSDGQMVAIKRAQQGSTQGGHEFKTEIELLSRVHHKNLVGLVGFCFEQGEQILVYEFMSNGSLKDSLTGRSSIALDWKRRLRVALGSARGLAYLHELADPPIIHRDVKSTNILLDENLTAKVADFGLSKLVSDCTKGHVSTQVKGTLGYLDPEYYTTQKLTEKSDVYSFGVVLLELITAKQPIEKGKYIVREIKLVMNKNDEEYYGLRDKMDRPLRDAGALPELGRYMELALKCVDETASERPTMSEVVKEIEIIIQNSGASTSSSSASASSSATDFGGVKGGDKVLYGEIVRKKEARDGDGAFDYSGGYSVMTKVEPK</sequence>
<dbReference type="Gene3D" id="3.60.40.10">
    <property type="entry name" value="PPM-type phosphatase domain"/>
    <property type="match status" value="1"/>
</dbReference>
<keyword evidence="9" id="KW-0677">Repeat</keyword>
<keyword evidence="14 19" id="KW-0472">Membrane</keyword>
<organism evidence="22 23">
    <name type="scientific">Brassica napus</name>
    <name type="common">Rape</name>
    <dbReference type="NCBI Taxonomy" id="3708"/>
    <lineage>
        <taxon>Eukaryota</taxon>
        <taxon>Viridiplantae</taxon>
        <taxon>Streptophyta</taxon>
        <taxon>Embryophyta</taxon>
        <taxon>Tracheophyta</taxon>
        <taxon>Spermatophyta</taxon>
        <taxon>Magnoliopsida</taxon>
        <taxon>eudicotyledons</taxon>
        <taxon>Gunneridae</taxon>
        <taxon>Pentapetalae</taxon>
        <taxon>rosids</taxon>
        <taxon>malvids</taxon>
        <taxon>Brassicales</taxon>
        <taxon>Brassicaceae</taxon>
        <taxon>Brassiceae</taxon>
        <taxon>Brassica</taxon>
    </lineage>
</organism>
<dbReference type="OMA" id="PDRSTND"/>